<evidence type="ECO:0000256" key="1">
    <source>
        <dbReference type="SAM" id="MobiDB-lite"/>
    </source>
</evidence>
<organism evidence="2 3">
    <name type="scientific">Acanthamoeba castellanii (strain ATCC 30010 / Neff)</name>
    <dbReference type="NCBI Taxonomy" id="1257118"/>
    <lineage>
        <taxon>Eukaryota</taxon>
        <taxon>Amoebozoa</taxon>
        <taxon>Discosea</taxon>
        <taxon>Longamoebia</taxon>
        <taxon>Centramoebida</taxon>
        <taxon>Acanthamoebidae</taxon>
        <taxon>Acanthamoeba</taxon>
    </lineage>
</organism>
<dbReference type="Proteomes" id="UP000011083">
    <property type="component" value="Unassembled WGS sequence"/>
</dbReference>
<accession>L8HLZ1</accession>
<dbReference type="RefSeq" id="XP_004358237.1">
    <property type="nucleotide sequence ID" value="XM_004358180.1"/>
</dbReference>
<keyword evidence="3" id="KW-1185">Reference proteome</keyword>
<dbReference type="AlphaFoldDB" id="L8HLZ1"/>
<protein>
    <submittedName>
        <fullName evidence="2">Uncharacterized protein</fullName>
    </submittedName>
</protein>
<dbReference type="VEuPathDB" id="AmoebaDB:ACA1_048890"/>
<dbReference type="EMBL" id="KB007795">
    <property type="protein sequence ID" value="ELR25673.1"/>
    <property type="molecule type" value="Genomic_DNA"/>
</dbReference>
<feature type="non-terminal residue" evidence="2">
    <location>
        <position position="188"/>
    </location>
</feature>
<sequence length="188" mass="21682">ESGDDEKGRYDDDAVGGEADDEDGDWGDKAFLWNLLKKVENVDRYVLSIQMLHQVISFRQREDPDADITPLMTYLRKLLGRMGHQLKSLKPLGSAFNTSVVLSWYGVTALHYLFSSRQQQAEREHSAYCASSTVIIHQMVMDVFIMFRRYDLVRRLLVVAEPFVKIHPLAQDITRGYWDAVNRHDCLS</sequence>
<proteinExistence type="predicted"/>
<dbReference type="KEGG" id="acan:ACA1_048890"/>
<feature type="region of interest" description="Disordered" evidence="1">
    <location>
        <begin position="1"/>
        <end position="23"/>
    </location>
</feature>
<evidence type="ECO:0000313" key="2">
    <source>
        <dbReference type="EMBL" id="ELR25673.1"/>
    </source>
</evidence>
<dbReference type="GeneID" id="14926737"/>
<feature type="compositionally biased region" description="Acidic residues" evidence="1">
    <location>
        <begin position="13"/>
        <end position="23"/>
    </location>
</feature>
<reference evidence="2 3" key="1">
    <citation type="journal article" date="2013" name="Genome Biol.">
        <title>Genome of Acanthamoeba castellanii highlights extensive lateral gene transfer and early evolution of tyrosine kinase signaling.</title>
        <authorList>
            <person name="Clarke M."/>
            <person name="Lohan A.J."/>
            <person name="Liu B."/>
            <person name="Lagkouvardos I."/>
            <person name="Roy S."/>
            <person name="Zafar N."/>
            <person name="Bertelli C."/>
            <person name="Schilde C."/>
            <person name="Kianianmomeni A."/>
            <person name="Burglin T.R."/>
            <person name="Frech C."/>
            <person name="Turcotte B."/>
            <person name="Kopec K.O."/>
            <person name="Synnott J.M."/>
            <person name="Choo C."/>
            <person name="Paponov I."/>
            <person name="Finkler A."/>
            <person name="Soon Heng Tan C."/>
            <person name="Hutchins A.P."/>
            <person name="Weinmeier T."/>
            <person name="Rattei T."/>
            <person name="Chu J.S."/>
            <person name="Gimenez G."/>
            <person name="Irimia M."/>
            <person name="Rigden D.J."/>
            <person name="Fitzpatrick D.A."/>
            <person name="Lorenzo-Morales J."/>
            <person name="Bateman A."/>
            <person name="Chiu C.H."/>
            <person name="Tang P."/>
            <person name="Hegemann P."/>
            <person name="Fromm H."/>
            <person name="Raoult D."/>
            <person name="Greub G."/>
            <person name="Miranda-Saavedra D."/>
            <person name="Chen N."/>
            <person name="Nash P."/>
            <person name="Ginger M.L."/>
            <person name="Horn M."/>
            <person name="Schaap P."/>
            <person name="Caler L."/>
            <person name="Loftus B."/>
        </authorList>
    </citation>
    <scope>NUCLEOTIDE SEQUENCE [LARGE SCALE GENOMIC DNA]</scope>
    <source>
        <strain evidence="2 3">Neff</strain>
    </source>
</reference>
<gene>
    <name evidence="2" type="ORF">ACA1_048890</name>
</gene>
<feature type="compositionally biased region" description="Basic and acidic residues" evidence="1">
    <location>
        <begin position="1"/>
        <end position="12"/>
    </location>
</feature>
<name>L8HLZ1_ACACF</name>
<evidence type="ECO:0000313" key="3">
    <source>
        <dbReference type="Proteomes" id="UP000011083"/>
    </source>
</evidence>